<dbReference type="RefSeq" id="WP_006375226.1">
    <property type="nucleotide sequence ID" value="NZ_AEJB01000140.1"/>
</dbReference>
<organism evidence="1 2">
    <name type="scientific">Streptomyces turgidiscabies (strain Car8)</name>
    <dbReference type="NCBI Taxonomy" id="698760"/>
    <lineage>
        <taxon>Bacteria</taxon>
        <taxon>Bacillati</taxon>
        <taxon>Actinomycetota</taxon>
        <taxon>Actinomycetes</taxon>
        <taxon>Kitasatosporales</taxon>
        <taxon>Streptomycetaceae</taxon>
        <taxon>Streptomyces</taxon>
    </lineage>
</organism>
<proteinExistence type="predicted"/>
<evidence type="ECO:0000313" key="2">
    <source>
        <dbReference type="Proteomes" id="UP000010931"/>
    </source>
</evidence>
<evidence type="ECO:0000313" key="1">
    <source>
        <dbReference type="EMBL" id="ELP69508.1"/>
    </source>
</evidence>
<gene>
    <name evidence="1" type="ORF">STRTUCAR8_00023</name>
</gene>
<dbReference type="Proteomes" id="UP000010931">
    <property type="component" value="Unassembled WGS sequence"/>
</dbReference>
<dbReference type="PATRIC" id="fig|698760.3.peg.1810"/>
<protein>
    <submittedName>
        <fullName evidence="1">Uncharacterized protein</fullName>
    </submittedName>
</protein>
<keyword evidence="2" id="KW-1185">Reference proteome</keyword>
<comment type="caution">
    <text evidence="1">The sequence shown here is derived from an EMBL/GenBank/DDBJ whole genome shotgun (WGS) entry which is preliminary data.</text>
</comment>
<dbReference type="AlphaFoldDB" id="L7FD91"/>
<sequence length="76" mass="8403">MGTRHLARLQFEADGPAVEGEWIVPATAQDRYTEWVGLYGTGPTVVIQLIEETAGHEHVHKTWTAQGEVEAEGMRS</sequence>
<reference evidence="1 2" key="1">
    <citation type="journal article" date="2011" name="Plasmid">
        <title>Streptomyces turgidiscabies Car8 contains a modular pathogenicity island that shares virulence genes with other actinobacterial plant pathogens.</title>
        <authorList>
            <person name="Huguet-Tapia J.C."/>
            <person name="Badger J.H."/>
            <person name="Loria R."/>
            <person name="Pettis G.S."/>
        </authorList>
    </citation>
    <scope>NUCLEOTIDE SEQUENCE [LARGE SCALE GENOMIC DNA]</scope>
    <source>
        <strain evidence="1 2">Car8</strain>
    </source>
</reference>
<dbReference type="GeneID" id="97407581"/>
<accession>L7FD91</accession>
<name>L7FD91_STRT8</name>
<dbReference type="EMBL" id="AEJB01000140">
    <property type="protein sequence ID" value="ELP69508.1"/>
    <property type="molecule type" value="Genomic_DNA"/>
</dbReference>